<dbReference type="SUPFAM" id="SSF47240">
    <property type="entry name" value="Ferritin-like"/>
    <property type="match status" value="1"/>
</dbReference>
<dbReference type="PANTHER" id="PTHR23409">
    <property type="entry name" value="RIBONUCLEOSIDE-DIPHOSPHATE REDUCTASE SMALL CHAIN"/>
    <property type="match status" value="1"/>
</dbReference>
<dbReference type="PANTHER" id="PTHR23409:SF18">
    <property type="entry name" value="RIBONUCLEOSIDE-DIPHOSPHATE REDUCTASE SUBUNIT M2"/>
    <property type="match status" value="1"/>
</dbReference>
<dbReference type="Gene3D" id="1.10.620.20">
    <property type="entry name" value="Ribonucleotide Reductase, subunit A"/>
    <property type="match status" value="1"/>
</dbReference>
<dbReference type="InterPro" id="IPR009078">
    <property type="entry name" value="Ferritin-like_SF"/>
</dbReference>
<dbReference type="InterPro" id="IPR000358">
    <property type="entry name" value="RNR_small_fam"/>
</dbReference>
<keyword evidence="2" id="KW-1185">Reference proteome</keyword>
<dbReference type="Pfam" id="PF00268">
    <property type="entry name" value="Ribonuc_red_sm"/>
    <property type="match status" value="1"/>
</dbReference>
<protein>
    <submittedName>
        <fullName evidence="3">Uncharacterized protein LOC136089146</fullName>
    </submittedName>
</protein>
<evidence type="ECO:0000313" key="2">
    <source>
        <dbReference type="Proteomes" id="UP001652625"/>
    </source>
</evidence>
<dbReference type="RefSeq" id="XP_065670938.1">
    <property type="nucleotide sequence ID" value="XM_065814866.1"/>
</dbReference>
<dbReference type="Proteomes" id="UP001652625">
    <property type="component" value="Chromosome 12"/>
</dbReference>
<evidence type="ECO:0000256" key="1">
    <source>
        <dbReference type="SAM" id="MobiDB-lite"/>
    </source>
</evidence>
<feature type="region of interest" description="Disordered" evidence="1">
    <location>
        <begin position="137"/>
        <end position="157"/>
    </location>
</feature>
<sequence>MQFNNSFIWSDEDEENRVTILPIKYPEIWSFRKLLEALHWTAQEVVLSRDKKDWLMRMNDEQRHFIKMQFAFFAIADIDVLKNLDDNFSSEITCMEARMVYAAQKDQECVHAESYSLQIEAVMMLYEGFHKRKKKKKKEKVVLRGPPHKNNIIGPPH</sequence>
<name>A0ABM4D9C5_HYDVU</name>
<proteinExistence type="predicted"/>
<evidence type="ECO:0000313" key="3">
    <source>
        <dbReference type="RefSeq" id="XP_065670938.1"/>
    </source>
</evidence>
<dbReference type="InterPro" id="IPR012348">
    <property type="entry name" value="RNR-like"/>
</dbReference>
<organism evidence="2 3">
    <name type="scientific">Hydra vulgaris</name>
    <name type="common">Hydra</name>
    <name type="synonym">Hydra attenuata</name>
    <dbReference type="NCBI Taxonomy" id="6087"/>
    <lineage>
        <taxon>Eukaryota</taxon>
        <taxon>Metazoa</taxon>
        <taxon>Cnidaria</taxon>
        <taxon>Hydrozoa</taxon>
        <taxon>Hydroidolina</taxon>
        <taxon>Anthoathecata</taxon>
        <taxon>Aplanulata</taxon>
        <taxon>Hydridae</taxon>
        <taxon>Hydra</taxon>
    </lineage>
</organism>
<reference evidence="3" key="1">
    <citation type="submission" date="2025-08" db="UniProtKB">
        <authorList>
            <consortium name="RefSeq"/>
        </authorList>
    </citation>
    <scope>IDENTIFICATION</scope>
</reference>
<dbReference type="GeneID" id="136089146"/>
<accession>A0ABM4D9C5</accession>
<gene>
    <name evidence="3" type="primary">LOC136089146</name>
</gene>